<organism evidence="2 3">
    <name type="scientific">Staphylococcus capitis</name>
    <dbReference type="NCBI Taxonomy" id="29388"/>
    <lineage>
        <taxon>Bacteria</taxon>
        <taxon>Bacillati</taxon>
        <taxon>Bacillota</taxon>
        <taxon>Bacilli</taxon>
        <taxon>Bacillales</taxon>
        <taxon>Staphylococcaceae</taxon>
        <taxon>Staphylococcus</taxon>
    </lineage>
</organism>
<dbReference type="Pfam" id="PF21836">
    <property type="entry name" value="DUF6895"/>
    <property type="match status" value="1"/>
</dbReference>
<accession>A0A7Z8E247</accession>
<evidence type="ECO:0000313" key="3">
    <source>
        <dbReference type="Proteomes" id="UP000291949"/>
    </source>
</evidence>
<dbReference type="RefSeq" id="WP_154812150.1">
    <property type="nucleotide sequence ID" value="NZ_JAGSXC010000013.1"/>
</dbReference>
<evidence type="ECO:0000313" key="2">
    <source>
        <dbReference type="EMBL" id="TBW75378.1"/>
    </source>
</evidence>
<name>A0A7Z8E247_STACP</name>
<dbReference type="Proteomes" id="UP000291949">
    <property type="component" value="Unassembled WGS sequence"/>
</dbReference>
<dbReference type="EMBL" id="SCHC01000007">
    <property type="protein sequence ID" value="TBW75378.1"/>
    <property type="molecule type" value="Genomic_DNA"/>
</dbReference>
<proteinExistence type="predicted"/>
<protein>
    <recommendedName>
        <fullName evidence="1">DUF6895 domain-containing protein</fullName>
    </recommendedName>
</protein>
<feature type="domain" description="DUF6895" evidence="1">
    <location>
        <begin position="8"/>
        <end position="278"/>
    </location>
</feature>
<sequence>MKKSINKGLDYIIKNIDFFNVNFKIDTDLGVKPFIELVFLYNLIRTTDIDIDKKEKIENYIDNVIAKVDFEEELKQDIFGISGLSILEEYLLGKRQKKYKKILQVLVEQNKVDLLIERTPFRTMDMKYSLNQANIKDNLPSYDSIFNKTILGKNLPLFYYSTTSAYSVTHTVFYITSMGKHCRINQEIKNKIFLFRTLIGIHINKKDLDVLSEILLCVLFLDIYDPVNSQGIFDFAIKFILENQNKNGSFPAPKSSNSRKKKKRFNEDYHTTLVCIGALECFKNKNTNT</sequence>
<dbReference type="InterPro" id="IPR054190">
    <property type="entry name" value="DUF6895"/>
</dbReference>
<gene>
    <name evidence="2" type="ORF">EQ811_11750</name>
</gene>
<comment type="caution">
    <text evidence="2">The sequence shown here is derived from an EMBL/GenBank/DDBJ whole genome shotgun (WGS) entry which is preliminary data.</text>
</comment>
<evidence type="ECO:0000259" key="1">
    <source>
        <dbReference type="Pfam" id="PF21836"/>
    </source>
</evidence>
<dbReference type="AlphaFoldDB" id="A0A7Z8E247"/>
<reference evidence="2 3" key="1">
    <citation type="journal article" date="2019" name="Sci. Transl. Med.">
        <title>Quorum sensing between bacterial species on the skin protects against epidermal injury in atopic dermatitis.</title>
        <authorList>
            <person name="Williams M.R."/>
        </authorList>
    </citation>
    <scope>NUCLEOTIDE SEQUENCE [LARGE SCALE GENOMIC DNA]</scope>
    <source>
        <strain evidence="2 3">H8</strain>
    </source>
</reference>